<reference evidence="2" key="1">
    <citation type="journal article" date="2020" name="Stud. Mycol.">
        <title>101 Dothideomycetes genomes: a test case for predicting lifestyles and emergence of pathogens.</title>
        <authorList>
            <person name="Haridas S."/>
            <person name="Albert R."/>
            <person name="Binder M."/>
            <person name="Bloem J."/>
            <person name="Labutti K."/>
            <person name="Salamov A."/>
            <person name="Andreopoulos B."/>
            <person name="Baker S."/>
            <person name="Barry K."/>
            <person name="Bills G."/>
            <person name="Bluhm B."/>
            <person name="Cannon C."/>
            <person name="Castanera R."/>
            <person name="Culley D."/>
            <person name="Daum C."/>
            <person name="Ezra D."/>
            <person name="Gonzalez J."/>
            <person name="Henrissat B."/>
            <person name="Kuo A."/>
            <person name="Liang C."/>
            <person name="Lipzen A."/>
            <person name="Lutzoni F."/>
            <person name="Magnuson J."/>
            <person name="Mondo S."/>
            <person name="Nolan M."/>
            <person name="Ohm R."/>
            <person name="Pangilinan J."/>
            <person name="Park H.-J."/>
            <person name="Ramirez L."/>
            <person name="Alfaro M."/>
            <person name="Sun H."/>
            <person name="Tritt A."/>
            <person name="Yoshinaga Y."/>
            <person name="Zwiers L.-H."/>
            <person name="Turgeon B."/>
            <person name="Goodwin S."/>
            <person name="Spatafora J."/>
            <person name="Crous P."/>
            <person name="Grigoriev I."/>
        </authorList>
    </citation>
    <scope>NUCLEOTIDE SEQUENCE</scope>
    <source>
        <strain evidence="2">HMLAC05119</strain>
    </source>
</reference>
<dbReference type="Proteomes" id="UP000800096">
    <property type="component" value="Unassembled WGS sequence"/>
</dbReference>
<accession>A0A6A5QIP5</accession>
<protein>
    <submittedName>
        <fullName evidence="2">Uncharacterized protein</fullName>
    </submittedName>
</protein>
<organism evidence="2 3">
    <name type="scientific">Ampelomyces quisqualis</name>
    <name type="common">Powdery mildew agent</name>
    <dbReference type="NCBI Taxonomy" id="50730"/>
    <lineage>
        <taxon>Eukaryota</taxon>
        <taxon>Fungi</taxon>
        <taxon>Dikarya</taxon>
        <taxon>Ascomycota</taxon>
        <taxon>Pezizomycotina</taxon>
        <taxon>Dothideomycetes</taxon>
        <taxon>Pleosporomycetidae</taxon>
        <taxon>Pleosporales</taxon>
        <taxon>Pleosporineae</taxon>
        <taxon>Phaeosphaeriaceae</taxon>
        <taxon>Ampelomyces</taxon>
    </lineage>
</organism>
<keyword evidence="1" id="KW-1133">Transmembrane helix</keyword>
<dbReference type="AlphaFoldDB" id="A0A6A5QIP5"/>
<feature type="transmembrane region" description="Helical" evidence="1">
    <location>
        <begin position="42"/>
        <end position="62"/>
    </location>
</feature>
<keyword evidence="1" id="KW-0472">Membrane</keyword>
<dbReference type="EMBL" id="ML979136">
    <property type="protein sequence ID" value="KAF1915252.1"/>
    <property type="molecule type" value="Genomic_DNA"/>
</dbReference>
<evidence type="ECO:0000256" key="1">
    <source>
        <dbReference type="SAM" id="Phobius"/>
    </source>
</evidence>
<evidence type="ECO:0000313" key="3">
    <source>
        <dbReference type="Proteomes" id="UP000800096"/>
    </source>
</evidence>
<name>A0A6A5QIP5_AMPQU</name>
<sequence>MCSEIVSEYETKQETIKELAGSMTWLAIAEKSEFLGGSGRKYVLAHIVIRVAIYMTTCVGYLRSQTSHHTKILKKKGAARVWNRNDSFRGLKGRIELTFRRYFPANLDGRILSWPSFSFRYATETH</sequence>
<evidence type="ECO:0000313" key="2">
    <source>
        <dbReference type="EMBL" id="KAF1915252.1"/>
    </source>
</evidence>
<proteinExistence type="predicted"/>
<gene>
    <name evidence="2" type="ORF">BDU57DRAFT_267034</name>
</gene>
<keyword evidence="3" id="KW-1185">Reference proteome</keyword>
<keyword evidence="1" id="KW-0812">Transmembrane</keyword>